<dbReference type="PANTHER" id="PTHR43707">
    <property type="entry name" value="HISTIDYL-TRNA SYNTHETASE"/>
    <property type="match status" value="1"/>
</dbReference>
<dbReference type="Gene3D" id="3.40.50.800">
    <property type="entry name" value="Anticodon-binding domain"/>
    <property type="match status" value="1"/>
</dbReference>
<dbReference type="NCBIfam" id="TIGR00442">
    <property type="entry name" value="hisS"/>
    <property type="match status" value="1"/>
</dbReference>
<dbReference type="InterPro" id="IPR036621">
    <property type="entry name" value="Anticodon-bd_dom_sf"/>
</dbReference>
<keyword evidence="2 5" id="KW-0547">Nucleotide-binding</keyword>
<organism evidence="8 9">
    <name type="scientific">Candidatus Sungbacteria bacterium RIFCSPLOWO2_12_FULL_41_11</name>
    <dbReference type="NCBI Taxonomy" id="1802286"/>
    <lineage>
        <taxon>Bacteria</taxon>
        <taxon>Candidatus Sungiibacteriota</taxon>
    </lineage>
</organism>
<dbReference type="PROSITE" id="PS50862">
    <property type="entry name" value="AA_TRNA_LIGASE_II"/>
    <property type="match status" value="1"/>
</dbReference>
<feature type="domain" description="Aminoacyl-transfer RNA synthetases class-II family profile" evidence="7">
    <location>
        <begin position="1"/>
        <end position="377"/>
    </location>
</feature>
<evidence type="ECO:0000256" key="5">
    <source>
        <dbReference type="HAMAP-Rule" id="MF_00127"/>
    </source>
</evidence>
<dbReference type="EC" id="6.1.1.21" evidence="5"/>
<feature type="binding site" evidence="6">
    <location>
        <position position="121"/>
    </location>
    <ligand>
        <name>L-histidine</name>
        <dbReference type="ChEBI" id="CHEBI:57595"/>
    </ligand>
</feature>
<keyword evidence="5" id="KW-0648">Protein biosynthesis</keyword>
<feature type="binding site" evidence="6">
    <location>
        <begin position="270"/>
        <end position="271"/>
    </location>
    <ligand>
        <name>L-histidine</name>
        <dbReference type="ChEBI" id="CHEBI:57595"/>
    </ligand>
</feature>
<dbReference type="PANTHER" id="PTHR43707:SF1">
    <property type="entry name" value="HISTIDINE--TRNA LIGASE, MITOCHONDRIAL-RELATED"/>
    <property type="match status" value="1"/>
</dbReference>
<gene>
    <name evidence="5" type="primary">hisS</name>
    <name evidence="8" type="ORF">A3G49_01315</name>
</gene>
<evidence type="ECO:0000256" key="2">
    <source>
        <dbReference type="ARBA" id="ARBA00022741"/>
    </source>
</evidence>
<accession>A0A1G2LNW9</accession>
<dbReference type="Gene3D" id="3.30.930.10">
    <property type="entry name" value="Bira Bifunctional Protein, Domain 2"/>
    <property type="match status" value="2"/>
</dbReference>
<reference evidence="8 9" key="1">
    <citation type="journal article" date="2016" name="Nat. Commun.">
        <title>Thousands of microbial genomes shed light on interconnected biogeochemical processes in an aquifer system.</title>
        <authorList>
            <person name="Anantharaman K."/>
            <person name="Brown C.T."/>
            <person name="Hug L.A."/>
            <person name="Sharon I."/>
            <person name="Castelle C.J."/>
            <person name="Probst A.J."/>
            <person name="Thomas B.C."/>
            <person name="Singh A."/>
            <person name="Wilkins M.J."/>
            <person name="Karaoz U."/>
            <person name="Brodie E.L."/>
            <person name="Williams K.H."/>
            <person name="Hubbard S.S."/>
            <person name="Banfield J.F."/>
        </authorList>
    </citation>
    <scope>NUCLEOTIDE SEQUENCE [LARGE SCALE GENOMIC DNA]</scope>
</reference>
<proteinExistence type="inferred from homology"/>
<evidence type="ECO:0000256" key="6">
    <source>
        <dbReference type="PIRSR" id="PIRSR001549-1"/>
    </source>
</evidence>
<dbReference type="InterPro" id="IPR004154">
    <property type="entry name" value="Anticodon-bd"/>
</dbReference>
<dbReference type="GO" id="GO:0004821">
    <property type="term" value="F:histidine-tRNA ligase activity"/>
    <property type="evidence" value="ECO:0007669"/>
    <property type="project" value="UniProtKB-UniRule"/>
</dbReference>
<dbReference type="SUPFAM" id="SSF55681">
    <property type="entry name" value="Class II aaRS and biotin synthetases"/>
    <property type="match status" value="1"/>
</dbReference>
<dbReference type="InterPro" id="IPR041715">
    <property type="entry name" value="HisRS-like_core"/>
</dbReference>
<dbReference type="EMBL" id="MHQY01000031">
    <property type="protein sequence ID" value="OHA13273.1"/>
    <property type="molecule type" value="Genomic_DNA"/>
</dbReference>
<evidence type="ECO:0000313" key="8">
    <source>
        <dbReference type="EMBL" id="OHA13273.1"/>
    </source>
</evidence>
<protein>
    <recommendedName>
        <fullName evidence="5">Histidine--tRNA ligase</fullName>
        <ecNumber evidence="5">6.1.1.21</ecNumber>
    </recommendedName>
    <alternativeName>
        <fullName evidence="5">Histidyl-tRNA synthetase</fullName>
        <shortName evidence="5">HisRS</shortName>
    </alternativeName>
</protein>
<dbReference type="SUPFAM" id="SSF52954">
    <property type="entry name" value="Class II aaRS ABD-related"/>
    <property type="match status" value="1"/>
</dbReference>
<dbReference type="Proteomes" id="UP000177171">
    <property type="component" value="Unassembled WGS sequence"/>
</dbReference>
<name>A0A1G2LNW9_9BACT</name>
<comment type="subcellular location">
    <subcellularLocation>
        <location evidence="5">Cytoplasm</location>
    </subcellularLocation>
</comment>
<dbReference type="GO" id="GO:0006427">
    <property type="term" value="P:histidyl-tRNA aminoacylation"/>
    <property type="evidence" value="ECO:0007669"/>
    <property type="project" value="UniProtKB-UniRule"/>
</dbReference>
<feature type="binding site" evidence="6">
    <location>
        <position position="139"/>
    </location>
    <ligand>
        <name>L-histidine</name>
        <dbReference type="ChEBI" id="CHEBI:57595"/>
    </ligand>
</feature>
<keyword evidence="3 5" id="KW-0030">Aminoacyl-tRNA synthetase</keyword>
<dbReference type="HAMAP" id="MF_00127">
    <property type="entry name" value="His_tRNA_synth"/>
    <property type="match status" value="1"/>
</dbReference>
<keyword evidence="5" id="KW-0067">ATP-binding</keyword>
<dbReference type="InterPro" id="IPR006195">
    <property type="entry name" value="aa-tRNA-synth_II"/>
</dbReference>
<feature type="binding site" evidence="6">
    <location>
        <begin position="90"/>
        <end position="92"/>
    </location>
    <ligand>
        <name>L-histidine</name>
        <dbReference type="ChEBI" id="CHEBI:57595"/>
    </ligand>
</feature>
<sequence>MGRHRKIKPKSFSSPKGTHDILPQDQKYWERIRSVSKNVFSYYNFLRIDTPHFEETGLFVQAVGTQTDIVEKQMYSFQTEGGDDLTLRPEGTASVVRAYLQNGFVAEPHPVKFYYIGSFFRHESPQRLRFRELNQIGLEIIGDENAVVDAEIIHVFSVFLRELGIPEFYFHVNSVGCSDCRPQYRSQLLQYYRPKAKGLCRDCKRRLKQNPLRILDCKEEKCRIFKKNAPQLLDSLCEACKKHFTSLLEFLDEAGIPYILNPYLVRGLDYYTRTVFEIFTDSDWAGELESEKEKGAVLEKVPEKIEEAEKPIVEGEVIAEVKIEEKPKALKGIALGSGGRYDNLISLLGGRAEPAVGGALGMERLVALMKSLGLKVPGEPKQRVYFVQLGDMGKKKSFKIFEELRKNGIAVGESLGRDSVKSQLKLADKSGSDISLILGQKEAIDETIIIREMSSGIQEVIPQSKMIEILKKKLKK</sequence>
<dbReference type="GO" id="GO:0005737">
    <property type="term" value="C:cytoplasm"/>
    <property type="evidence" value="ECO:0007669"/>
    <property type="project" value="UniProtKB-SubCell"/>
</dbReference>
<dbReference type="PIRSF" id="PIRSF001549">
    <property type="entry name" value="His-tRNA_synth"/>
    <property type="match status" value="1"/>
</dbReference>
<dbReference type="InterPro" id="IPR015807">
    <property type="entry name" value="His-tRNA-ligase"/>
</dbReference>
<keyword evidence="5" id="KW-0963">Cytoplasm</keyword>
<keyword evidence="5" id="KW-0436">Ligase</keyword>
<comment type="caution">
    <text evidence="8">The sequence shown here is derived from an EMBL/GenBank/DDBJ whole genome shotgun (WGS) entry which is preliminary data.</text>
</comment>
<dbReference type="GO" id="GO:0005524">
    <property type="term" value="F:ATP binding"/>
    <property type="evidence" value="ECO:0007669"/>
    <property type="project" value="UniProtKB-UniRule"/>
</dbReference>
<comment type="subunit">
    <text evidence="5">Homodimer.</text>
</comment>
<evidence type="ECO:0000259" key="7">
    <source>
        <dbReference type="PROSITE" id="PS50862"/>
    </source>
</evidence>
<evidence type="ECO:0000256" key="1">
    <source>
        <dbReference type="ARBA" id="ARBA00008226"/>
    </source>
</evidence>
<dbReference type="InterPro" id="IPR045864">
    <property type="entry name" value="aa-tRNA-synth_II/BPL/LPL"/>
</dbReference>
<feature type="binding site" evidence="6">
    <location>
        <position position="135"/>
    </location>
    <ligand>
        <name>L-histidine</name>
        <dbReference type="ChEBI" id="CHEBI:57595"/>
    </ligand>
</feature>
<evidence type="ECO:0000256" key="4">
    <source>
        <dbReference type="ARBA" id="ARBA00047639"/>
    </source>
</evidence>
<comment type="catalytic activity">
    <reaction evidence="4 5">
        <text>tRNA(His) + L-histidine + ATP = L-histidyl-tRNA(His) + AMP + diphosphate + H(+)</text>
        <dbReference type="Rhea" id="RHEA:17313"/>
        <dbReference type="Rhea" id="RHEA-COMP:9665"/>
        <dbReference type="Rhea" id="RHEA-COMP:9689"/>
        <dbReference type="ChEBI" id="CHEBI:15378"/>
        <dbReference type="ChEBI" id="CHEBI:30616"/>
        <dbReference type="ChEBI" id="CHEBI:33019"/>
        <dbReference type="ChEBI" id="CHEBI:57595"/>
        <dbReference type="ChEBI" id="CHEBI:78442"/>
        <dbReference type="ChEBI" id="CHEBI:78527"/>
        <dbReference type="ChEBI" id="CHEBI:456215"/>
        <dbReference type="EC" id="6.1.1.21"/>
    </reaction>
</comment>
<comment type="similarity">
    <text evidence="1 5">Belongs to the class-II aminoacyl-tRNA synthetase family.</text>
</comment>
<dbReference type="Pfam" id="PF03129">
    <property type="entry name" value="HGTP_anticodon"/>
    <property type="match status" value="1"/>
</dbReference>
<feature type="binding site" evidence="6">
    <location>
        <position position="266"/>
    </location>
    <ligand>
        <name>L-histidine</name>
        <dbReference type="ChEBI" id="CHEBI:57595"/>
    </ligand>
</feature>
<evidence type="ECO:0000313" key="9">
    <source>
        <dbReference type="Proteomes" id="UP000177171"/>
    </source>
</evidence>
<evidence type="ECO:0000256" key="3">
    <source>
        <dbReference type="ARBA" id="ARBA00023146"/>
    </source>
</evidence>
<dbReference type="AlphaFoldDB" id="A0A1G2LNW9"/>
<dbReference type="Pfam" id="PF13393">
    <property type="entry name" value="tRNA-synt_His"/>
    <property type="match status" value="1"/>
</dbReference>
<dbReference type="InterPro" id="IPR004516">
    <property type="entry name" value="HisRS/HisZ"/>
</dbReference>
<dbReference type="CDD" id="cd00773">
    <property type="entry name" value="HisRS-like_core"/>
    <property type="match status" value="1"/>
</dbReference>